<evidence type="ECO:0000259" key="9">
    <source>
        <dbReference type="Pfam" id="PF10406"/>
    </source>
</evidence>
<reference evidence="10 11" key="1">
    <citation type="journal article" date="2016" name="Sci. Rep.">
        <title>Peltaster fructicola genome reveals evolution from an invasive phytopathogen to an ectophytic parasite.</title>
        <authorList>
            <person name="Xu C."/>
            <person name="Chen H."/>
            <person name="Gleason M.L."/>
            <person name="Xu J.R."/>
            <person name="Liu H."/>
            <person name="Zhang R."/>
            <person name="Sun G."/>
        </authorList>
    </citation>
    <scope>NUCLEOTIDE SEQUENCE [LARGE SCALE GENOMIC DNA]</scope>
    <source>
        <strain evidence="10 11">LNHT1506</strain>
    </source>
</reference>
<dbReference type="PANTHER" id="PTHR46469:SF1">
    <property type="entry name" value="TRANSCRIPTION INITIATION FACTOR TFIID SUBUNIT 8"/>
    <property type="match status" value="1"/>
</dbReference>
<organism evidence="10 11">
    <name type="scientific">Peltaster fructicola</name>
    <dbReference type="NCBI Taxonomy" id="286661"/>
    <lineage>
        <taxon>Eukaryota</taxon>
        <taxon>Fungi</taxon>
        <taxon>Dikarya</taxon>
        <taxon>Ascomycota</taxon>
        <taxon>Pezizomycotina</taxon>
        <taxon>Dothideomycetes</taxon>
        <taxon>Dothideomycetes incertae sedis</taxon>
        <taxon>Peltaster</taxon>
    </lineage>
</organism>
<dbReference type="Pfam" id="PF07524">
    <property type="entry name" value="Bromo_TP"/>
    <property type="match status" value="1"/>
</dbReference>
<keyword evidence="5" id="KW-0804">Transcription</keyword>
<dbReference type="PANTHER" id="PTHR46469">
    <property type="entry name" value="TRANSCRIPTION INITIATION FACTOR TFIID SUBUNIT 8"/>
    <property type="match status" value="1"/>
</dbReference>
<sequence length="303" mass="33809">MKRSHEGTDDSRPYKKRVVGHVQAQPAHTEPAPQQPEFTGVQLMRSISAACALAGFDSVRSTALEMFRAQAEEYMLRFATEVRISMQGQRRTQPTAQDFSMALSRTENTRAPRVLRPQLDIELPENISYPTIPLPEPAPEPVPDFSRLLKPLIESRPPRWIPSHFPLLPAQHTWKATEVWPTREKDSRKMREKATEEGMLAEQALRKLAAAAKAGAVKAEARRRNDLALSGPGKQRTVGTVRPKNEDIFGDLLHDIGGLDGAVDHEAVSARQEKVEALEIREGLLVNSSASYWRGGKRQGLAF</sequence>
<dbReference type="InterPro" id="IPR009072">
    <property type="entry name" value="Histone-fold"/>
</dbReference>
<evidence type="ECO:0000256" key="6">
    <source>
        <dbReference type="ARBA" id="ARBA00023242"/>
    </source>
</evidence>
<dbReference type="EMBL" id="CP051139">
    <property type="protein sequence ID" value="QIW94838.1"/>
    <property type="molecule type" value="Genomic_DNA"/>
</dbReference>
<dbReference type="GO" id="GO:0006367">
    <property type="term" value="P:transcription initiation at RNA polymerase II promoter"/>
    <property type="evidence" value="ECO:0007669"/>
    <property type="project" value="TreeGrafter"/>
</dbReference>
<evidence type="ECO:0000313" key="11">
    <source>
        <dbReference type="Proteomes" id="UP000503462"/>
    </source>
</evidence>
<evidence type="ECO:0000313" key="10">
    <source>
        <dbReference type="EMBL" id="QIW94838.1"/>
    </source>
</evidence>
<gene>
    <name evidence="10" type="ORF">AMS68_000356</name>
</gene>
<keyword evidence="11" id="KW-1185">Reference proteome</keyword>
<accession>A0A6H0XJM4</accession>
<dbReference type="GO" id="GO:0046982">
    <property type="term" value="F:protein heterodimerization activity"/>
    <property type="evidence" value="ECO:0007669"/>
    <property type="project" value="InterPro"/>
</dbReference>
<feature type="compositionally biased region" description="Basic and acidic residues" evidence="7">
    <location>
        <begin position="1"/>
        <end position="13"/>
    </location>
</feature>
<feature type="domain" description="Transcription factor TFIID subunit 8 C-terminal" evidence="9">
    <location>
        <begin position="160"/>
        <end position="208"/>
    </location>
</feature>
<evidence type="ECO:0000256" key="5">
    <source>
        <dbReference type="ARBA" id="ARBA00023163"/>
    </source>
</evidence>
<keyword evidence="6" id="KW-0539">Nucleus</keyword>
<dbReference type="InterPro" id="IPR037818">
    <property type="entry name" value="TAF8"/>
</dbReference>
<feature type="region of interest" description="Disordered" evidence="7">
    <location>
        <begin position="1"/>
        <end position="35"/>
    </location>
</feature>
<proteinExistence type="inferred from homology"/>
<comment type="subcellular location">
    <subcellularLocation>
        <location evidence="1">Nucleus</location>
    </subcellularLocation>
</comment>
<evidence type="ECO:0000256" key="1">
    <source>
        <dbReference type="ARBA" id="ARBA00004123"/>
    </source>
</evidence>
<name>A0A6H0XJM4_9PEZI</name>
<dbReference type="InterPro" id="IPR006565">
    <property type="entry name" value="BTP"/>
</dbReference>
<dbReference type="GO" id="GO:0005669">
    <property type="term" value="C:transcription factor TFIID complex"/>
    <property type="evidence" value="ECO:0007669"/>
    <property type="project" value="InterPro"/>
</dbReference>
<evidence type="ECO:0000256" key="2">
    <source>
        <dbReference type="ARBA" id="ARBA00008767"/>
    </source>
</evidence>
<dbReference type="CDD" id="cd00076">
    <property type="entry name" value="HFD_SF"/>
    <property type="match status" value="1"/>
</dbReference>
<feature type="domain" description="Bromodomain associated" evidence="8">
    <location>
        <begin position="43"/>
        <end position="105"/>
    </location>
</feature>
<keyword evidence="4" id="KW-0805">Transcription regulation</keyword>
<dbReference type="AlphaFoldDB" id="A0A6H0XJM4"/>
<evidence type="ECO:0000256" key="4">
    <source>
        <dbReference type="ARBA" id="ARBA00023015"/>
    </source>
</evidence>
<dbReference type="InterPro" id="IPR019473">
    <property type="entry name" value="TFIID_su8_C"/>
</dbReference>
<evidence type="ECO:0000256" key="3">
    <source>
        <dbReference type="ARBA" id="ARBA00017307"/>
    </source>
</evidence>
<dbReference type="Gene3D" id="1.10.20.10">
    <property type="entry name" value="Histone, subunit A"/>
    <property type="match status" value="1"/>
</dbReference>
<dbReference type="Proteomes" id="UP000503462">
    <property type="component" value="Chromosome 1"/>
</dbReference>
<evidence type="ECO:0000259" key="8">
    <source>
        <dbReference type="Pfam" id="PF07524"/>
    </source>
</evidence>
<dbReference type="OrthoDB" id="2193813at2759"/>
<evidence type="ECO:0000256" key="7">
    <source>
        <dbReference type="SAM" id="MobiDB-lite"/>
    </source>
</evidence>
<dbReference type="Pfam" id="PF10406">
    <property type="entry name" value="TAF8_C"/>
    <property type="match status" value="1"/>
</dbReference>
<dbReference type="CDD" id="cd08049">
    <property type="entry name" value="TAF8"/>
    <property type="match status" value="1"/>
</dbReference>
<comment type="similarity">
    <text evidence="2">Belongs to the TAF8 family.</text>
</comment>
<protein>
    <recommendedName>
        <fullName evidence="3">Transcription initiation factor TFIID subunit 8</fullName>
    </recommendedName>
</protein>